<name>A0A2T1AJH6_TRISK</name>
<sequence length="174" mass="18389">MTNPISQGSAPMADGPRGRRPCSNNEHPRRAGGLRADGVPEVSHPSCGADQARAAQSSKLPTARASSAEINTLALYAATETLRATPMHQRSAQFADLGGCITAPASDAWVYDEALWLVDLMGILCAGTSRQNALSNWIKTASARVPRRASDGRPDCPYDGQLPAPNFVQSGFNV</sequence>
<feature type="region of interest" description="Disordered" evidence="1">
    <location>
        <begin position="1"/>
        <end position="63"/>
    </location>
</feature>
<gene>
    <name evidence="2" type="ORF">CLV89_10323</name>
</gene>
<dbReference type="EMBL" id="PVUF01000003">
    <property type="protein sequence ID" value="PRZ48713.1"/>
    <property type="molecule type" value="Genomic_DNA"/>
</dbReference>
<feature type="compositionally biased region" description="Polar residues" evidence="1">
    <location>
        <begin position="54"/>
        <end position="63"/>
    </location>
</feature>
<proteinExistence type="predicted"/>
<evidence type="ECO:0000313" key="3">
    <source>
        <dbReference type="Proteomes" id="UP000237718"/>
    </source>
</evidence>
<dbReference type="Proteomes" id="UP000237718">
    <property type="component" value="Unassembled WGS sequence"/>
</dbReference>
<dbReference type="AlphaFoldDB" id="A0A2T1AJH6"/>
<protein>
    <submittedName>
        <fullName evidence="2">Uncharacterized protein</fullName>
    </submittedName>
</protein>
<dbReference type="OrthoDB" id="7866743at2"/>
<accession>A0A2T1AJH6</accession>
<evidence type="ECO:0000256" key="1">
    <source>
        <dbReference type="SAM" id="MobiDB-lite"/>
    </source>
</evidence>
<reference evidence="2 3" key="1">
    <citation type="submission" date="2018-03" db="EMBL/GenBank/DDBJ databases">
        <title>Genomic Encyclopedia of Archaeal and Bacterial Type Strains, Phase II (KMG-II): from individual species to whole genera.</title>
        <authorList>
            <person name="Goeker M."/>
        </authorList>
    </citation>
    <scope>NUCLEOTIDE SEQUENCE [LARGE SCALE GENOMIC DNA]</scope>
    <source>
        <strain evidence="2 3">DSM 25328</strain>
    </source>
</reference>
<organism evidence="2 3">
    <name type="scientific">Tritonibacter scottomollicae</name>
    <name type="common">Epibacterium scottomollicae</name>
    <dbReference type="NCBI Taxonomy" id="483013"/>
    <lineage>
        <taxon>Bacteria</taxon>
        <taxon>Pseudomonadati</taxon>
        <taxon>Pseudomonadota</taxon>
        <taxon>Alphaproteobacteria</taxon>
        <taxon>Rhodobacterales</taxon>
        <taxon>Paracoccaceae</taxon>
        <taxon>Tritonibacter</taxon>
    </lineage>
</organism>
<comment type="caution">
    <text evidence="2">The sequence shown here is derived from an EMBL/GenBank/DDBJ whole genome shotgun (WGS) entry which is preliminary data.</text>
</comment>
<evidence type="ECO:0000313" key="2">
    <source>
        <dbReference type="EMBL" id="PRZ48713.1"/>
    </source>
</evidence>